<dbReference type="InterPro" id="IPR011904">
    <property type="entry name" value="Ac_CoA_lig"/>
</dbReference>
<dbReference type="OrthoDB" id="9778383at2"/>
<keyword evidence="2 6" id="KW-0436">Ligase</keyword>
<evidence type="ECO:0000256" key="1">
    <source>
        <dbReference type="ARBA" id="ARBA00006432"/>
    </source>
</evidence>
<dbReference type="HAMAP" id="MF_01123">
    <property type="entry name" value="Ac_CoA_synth"/>
    <property type="match status" value="1"/>
</dbReference>
<comment type="similarity">
    <text evidence="1 6">Belongs to the ATP-dependent AMP-binding enzyme family.</text>
</comment>
<dbReference type="GO" id="GO:0046872">
    <property type="term" value="F:metal ion binding"/>
    <property type="evidence" value="ECO:0007669"/>
    <property type="project" value="UniProtKB-KW"/>
</dbReference>
<dbReference type="Pfam" id="PF00501">
    <property type="entry name" value="AMP-binding"/>
    <property type="match status" value="1"/>
</dbReference>
<feature type="binding site" evidence="6">
    <location>
        <position position="564"/>
    </location>
    <ligand>
        <name>ATP</name>
        <dbReference type="ChEBI" id="CHEBI:30616"/>
    </ligand>
</feature>
<dbReference type="InterPro" id="IPR045851">
    <property type="entry name" value="AMP-bd_C_sf"/>
</dbReference>
<dbReference type="PANTHER" id="PTHR24095:SF14">
    <property type="entry name" value="ACETYL-COENZYME A SYNTHETASE 1"/>
    <property type="match status" value="1"/>
</dbReference>
<feature type="domain" description="AMP-binding enzyme C-terminal" evidence="9">
    <location>
        <begin position="569"/>
        <end position="647"/>
    </location>
</feature>
<keyword evidence="6" id="KW-0460">Magnesium</keyword>
<feature type="domain" description="AMP-dependent synthetase/ligase" evidence="8">
    <location>
        <begin position="131"/>
        <end position="508"/>
    </location>
</feature>
<dbReference type="InterPro" id="IPR020845">
    <property type="entry name" value="AMP-binding_CS"/>
</dbReference>
<evidence type="ECO:0000259" key="9">
    <source>
        <dbReference type="Pfam" id="PF13193"/>
    </source>
</evidence>
<feature type="modified residue" description="N6-acetyllysine" evidence="6">
    <location>
        <position position="647"/>
    </location>
</feature>
<dbReference type="NCBIfam" id="TIGR02188">
    <property type="entry name" value="Ac_CoA_lig_AcsA"/>
    <property type="match status" value="1"/>
</dbReference>
<feature type="binding site" evidence="6">
    <location>
        <position position="622"/>
    </location>
    <ligand>
        <name>CoA</name>
        <dbReference type="ChEBI" id="CHEBI:57287"/>
    </ligand>
</feature>
<evidence type="ECO:0000256" key="4">
    <source>
        <dbReference type="ARBA" id="ARBA00022840"/>
    </source>
</evidence>
<evidence type="ECO:0000259" key="10">
    <source>
        <dbReference type="Pfam" id="PF16177"/>
    </source>
</evidence>
<sequence>MSDAKPATVSDQADFDPPQDERDGGAAQAGGAAGAGGNIESHLHENRSFPPPEAFSQSAHIKSEAEYQALWNRAKDDPEGFWGETALELLTWDTDFAAVKRGEMPDTEWFVGGKLNATVQCLDRHLDGPRKNKAAIVWEGEPGDVRTLTYLQLHREVCKFANVLRGLGVEQGDRVTLYMPMIPELAIAMLACARIGAVHSIIFGGFSADAVADRNNDAGAKVIVTADGGWRRGKEIPLKAAVDDALAKSPTVKKCVVVRRTGGEVTMAPDRDLWWHELMADASADCPAVPLDSEHPLFILYTSGSTGKPKGVRHGTAGYLLGAQLTTKWVFDLKEEDTYWCTADIGWITGHSYIVYGPLANGATTVMYEGAPNWPDPGRFWELVEKHRVNVFYTAPTAVRAFIKWGDEWPAQYDLSSLRLLGSVGEPINPEAWVWYHEKIGGGRCPIVDTWWQTETGGIMISPLPGVTPTKPGSCTFPLPGVVPKIVNEQGEEVPDGEGGLLVMTQPWPHMLRTLHGDHERFKEVYFGKFPGIYFAGDGARKDKDGYYWVMGRVDDVINVSGHRLSTMEVESALVSHDAVAEAAVVGFPHELKGEGICCFVTPKGEPEDPEALQKELIQHVRSQIGALATPDQIRFAAALPKTRSGKIMRRLLRDIAAGRETTGDTSTLEDYTAMASLRQEAS</sequence>
<evidence type="ECO:0000313" key="12">
    <source>
        <dbReference type="Proteomes" id="UP000318741"/>
    </source>
</evidence>
<comment type="cofactor">
    <cofactor evidence="6">
        <name>Mg(2+)</name>
        <dbReference type="ChEBI" id="CHEBI:18420"/>
    </cofactor>
</comment>
<dbReference type="Pfam" id="PF16177">
    <property type="entry name" value="ACAS_N"/>
    <property type="match status" value="1"/>
</dbReference>
<feature type="binding site" evidence="6">
    <location>
        <position position="561"/>
    </location>
    <ligand>
        <name>CoA</name>
        <dbReference type="ChEBI" id="CHEBI:57287"/>
    </ligand>
</feature>
<dbReference type="InterPro" id="IPR025110">
    <property type="entry name" value="AMP-bd_C"/>
</dbReference>
<dbReference type="InterPro" id="IPR042099">
    <property type="entry name" value="ANL_N_sf"/>
</dbReference>
<feature type="domain" description="Acetyl-coenzyme A synthetase N-terminal" evidence="10">
    <location>
        <begin position="67"/>
        <end position="121"/>
    </location>
</feature>
<evidence type="ECO:0000256" key="7">
    <source>
        <dbReference type="SAM" id="MobiDB-lite"/>
    </source>
</evidence>
<feature type="binding site" evidence="6">
    <location>
        <begin position="425"/>
        <end position="427"/>
    </location>
    <ligand>
        <name>ATP</name>
        <dbReference type="ChEBI" id="CHEBI:30616"/>
    </ligand>
</feature>
<feature type="binding site" evidence="6">
    <location>
        <position position="580"/>
    </location>
    <ligand>
        <name>Mg(2+)</name>
        <dbReference type="ChEBI" id="CHEBI:18420"/>
    </ligand>
</feature>
<keyword evidence="6" id="KW-0479">Metal-binding</keyword>
<dbReference type="GO" id="GO:0003987">
    <property type="term" value="F:acetate-CoA ligase activity"/>
    <property type="evidence" value="ECO:0007669"/>
    <property type="project" value="UniProtKB-UniRule"/>
</dbReference>
<feature type="region of interest" description="Disordered" evidence="7">
    <location>
        <begin position="1"/>
        <end position="59"/>
    </location>
</feature>
<name>A0A517P811_9PLAN</name>
<feature type="binding site" evidence="6">
    <location>
        <position position="373"/>
    </location>
    <ligand>
        <name>CoA</name>
        <dbReference type="ChEBI" id="CHEBI:57287"/>
    </ligand>
</feature>
<evidence type="ECO:0000256" key="6">
    <source>
        <dbReference type="HAMAP-Rule" id="MF_01123"/>
    </source>
</evidence>
<dbReference type="GO" id="GO:0005829">
    <property type="term" value="C:cytosol"/>
    <property type="evidence" value="ECO:0007669"/>
    <property type="project" value="TreeGrafter"/>
</dbReference>
<keyword evidence="5 6" id="KW-0007">Acetylation</keyword>
<evidence type="ECO:0000259" key="8">
    <source>
        <dbReference type="Pfam" id="PF00501"/>
    </source>
</evidence>
<dbReference type="GO" id="GO:0019427">
    <property type="term" value="P:acetyl-CoA biosynthetic process from acetate"/>
    <property type="evidence" value="ECO:0007669"/>
    <property type="project" value="UniProtKB-UniRule"/>
</dbReference>
<feature type="compositionally biased region" description="Gly residues" evidence="7">
    <location>
        <begin position="27"/>
        <end position="37"/>
    </location>
</feature>
<dbReference type="NCBIfam" id="NF001208">
    <property type="entry name" value="PRK00174.1"/>
    <property type="match status" value="1"/>
</dbReference>
<dbReference type="Pfam" id="PF13193">
    <property type="entry name" value="AMP-binding_C"/>
    <property type="match status" value="1"/>
</dbReference>
<organism evidence="11 12">
    <name type="scientific">Alienimonas californiensis</name>
    <dbReference type="NCBI Taxonomy" id="2527989"/>
    <lineage>
        <taxon>Bacteria</taxon>
        <taxon>Pseudomonadati</taxon>
        <taxon>Planctomycetota</taxon>
        <taxon>Planctomycetia</taxon>
        <taxon>Planctomycetales</taxon>
        <taxon>Planctomycetaceae</taxon>
        <taxon>Alienimonas</taxon>
    </lineage>
</organism>
<dbReference type="PANTHER" id="PTHR24095">
    <property type="entry name" value="ACETYL-COENZYME A SYNTHETASE"/>
    <property type="match status" value="1"/>
</dbReference>
<dbReference type="CDD" id="cd05966">
    <property type="entry name" value="ACS"/>
    <property type="match status" value="1"/>
</dbReference>
<evidence type="ECO:0000256" key="5">
    <source>
        <dbReference type="ARBA" id="ARBA00022990"/>
    </source>
</evidence>
<evidence type="ECO:0000256" key="3">
    <source>
        <dbReference type="ARBA" id="ARBA00022741"/>
    </source>
</evidence>
<evidence type="ECO:0000313" key="11">
    <source>
        <dbReference type="EMBL" id="QDT15521.1"/>
    </source>
</evidence>
<dbReference type="RefSeq" id="WP_145358407.1">
    <property type="nucleotide sequence ID" value="NZ_CP036265.1"/>
</dbReference>
<feature type="binding site" evidence="6">
    <location>
        <position position="577"/>
    </location>
    <ligand>
        <name>Mg(2+)</name>
        <dbReference type="ChEBI" id="CHEBI:18420"/>
    </ligand>
</feature>
<feature type="binding site" evidence="6">
    <location>
        <begin position="231"/>
        <end position="234"/>
    </location>
    <ligand>
        <name>CoA</name>
        <dbReference type="ChEBI" id="CHEBI:57287"/>
    </ligand>
</feature>
<feature type="binding site" evidence="6">
    <location>
        <begin position="449"/>
        <end position="454"/>
    </location>
    <ligand>
        <name>ATP</name>
        <dbReference type="ChEBI" id="CHEBI:30616"/>
    </ligand>
</feature>
<reference evidence="11 12" key="1">
    <citation type="submission" date="2019-02" db="EMBL/GenBank/DDBJ databases">
        <title>Deep-cultivation of Planctomycetes and their phenomic and genomic characterization uncovers novel biology.</title>
        <authorList>
            <person name="Wiegand S."/>
            <person name="Jogler M."/>
            <person name="Boedeker C."/>
            <person name="Pinto D."/>
            <person name="Vollmers J."/>
            <person name="Rivas-Marin E."/>
            <person name="Kohn T."/>
            <person name="Peeters S.H."/>
            <person name="Heuer A."/>
            <person name="Rast P."/>
            <person name="Oberbeckmann S."/>
            <person name="Bunk B."/>
            <person name="Jeske O."/>
            <person name="Meyerdierks A."/>
            <person name="Storesund J.E."/>
            <person name="Kallscheuer N."/>
            <person name="Luecker S."/>
            <person name="Lage O.M."/>
            <person name="Pohl T."/>
            <person name="Merkel B.J."/>
            <person name="Hornburger P."/>
            <person name="Mueller R.-W."/>
            <person name="Bruemmer F."/>
            <person name="Labrenz M."/>
            <person name="Spormann A.M."/>
            <person name="Op den Camp H."/>
            <person name="Overmann J."/>
            <person name="Amann R."/>
            <person name="Jetten M.S.M."/>
            <person name="Mascher T."/>
            <person name="Medema M.H."/>
            <person name="Devos D.P."/>
            <person name="Kaster A.-K."/>
            <person name="Ovreas L."/>
            <person name="Rohde M."/>
            <person name="Galperin M.Y."/>
            <person name="Jogler C."/>
        </authorList>
    </citation>
    <scope>NUCLEOTIDE SEQUENCE [LARGE SCALE GENOMIC DNA]</scope>
    <source>
        <strain evidence="11 12">CA12</strain>
    </source>
</reference>
<gene>
    <name evidence="6 11" type="primary">acsA</name>
    <name evidence="11" type="ORF">CA12_16060</name>
</gene>
<dbReference type="Gene3D" id="3.40.50.12780">
    <property type="entry name" value="N-terminal domain of ligase-like"/>
    <property type="match status" value="1"/>
</dbReference>
<accession>A0A517P811</accession>
<dbReference type="Proteomes" id="UP000318741">
    <property type="component" value="Chromosome"/>
</dbReference>
<keyword evidence="4 6" id="KW-0067">ATP-binding</keyword>
<dbReference type="Gene3D" id="3.30.300.30">
    <property type="match status" value="1"/>
</dbReference>
<evidence type="ECO:0000256" key="2">
    <source>
        <dbReference type="ARBA" id="ARBA00022598"/>
    </source>
</evidence>
<feature type="binding site" evidence="6">
    <location>
        <position position="349"/>
    </location>
    <ligand>
        <name>CoA</name>
        <dbReference type="ChEBI" id="CHEBI:57287"/>
    </ligand>
</feature>
<dbReference type="InterPro" id="IPR000873">
    <property type="entry name" value="AMP-dep_synth/lig_dom"/>
</dbReference>
<dbReference type="EMBL" id="CP036265">
    <property type="protein sequence ID" value="QDT15521.1"/>
    <property type="molecule type" value="Genomic_DNA"/>
</dbReference>
<proteinExistence type="inferred from homology"/>
<feature type="binding site" evidence="6">
    <location>
        <position position="575"/>
    </location>
    <ligand>
        <name>Mg(2+)</name>
        <dbReference type="ChEBI" id="CHEBI:18420"/>
    </ligand>
</feature>
<feature type="binding site" evidence="6">
    <location>
        <position position="553"/>
    </location>
    <ligand>
        <name>ATP</name>
        <dbReference type="ChEBI" id="CHEBI:30616"/>
    </ligand>
</feature>
<comment type="function">
    <text evidence="6">Catalyzes the conversion of acetate into acetyl-CoA (AcCoA), an essential intermediate at the junction of anabolic and catabolic pathways. AcsA undergoes a two-step reaction. In the first half reaction, AcsA combines acetate with ATP to form acetyl-adenylate (AcAMP) intermediate. In the second half reaction, it can then transfer the acetyl group from AcAMP to the sulfhydryl group of CoA, forming the product AcCoA.</text>
</comment>
<feature type="binding site" evidence="6">
    <location>
        <position position="538"/>
    </location>
    <ligand>
        <name>ATP</name>
        <dbReference type="ChEBI" id="CHEBI:30616"/>
    </ligand>
</feature>
<dbReference type="SUPFAM" id="SSF56801">
    <property type="entry name" value="Acetyl-CoA synthetase-like"/>
    <property type="match status" value="1"/>
</dbReference>
<keyword evidence="12" id="KW-1185">Reference proteome</keyword>
<dbReference type="EC" id="6.2.1.1" evidence="6"/>
<keyword evidence="3 6" id="KW-0547">Nucleotide-binding</keyword>
<dbReference type="PROSITE" id="PS00455">
    <property type="entry name" value="AMP_BINDING"/>
    <property type="match status" value="1"/>
</dbReference>
<dbReference type="GO" id="GO:0016208">
    <property type="term" value="F:AMP binding"/>
    <property type="evidence" value="ECO:0007669"/>
    <property type="project" value="InterPro"/>
</dbReference>
<dbReference type="GO" id="GO:0005524">
    <property type="term" value="F:ATP binding"/>
    <property type="evidence" value="ECO:0007669"/>
    <property type="project" value="UniProtKB-KW"/>
</dbReference>
<comment type="PTM">
    <text evidence="6">Acetylated. Deacetylation by the SIR2-homolog deacetylase activates the enzyme.</text>
</comment>
<comment type="catalytic activity">
    <reaction evidence="6">
        <text>acetate + ATP + CoA = acetyl-CoA + AMP + diphosphate</text>
        <dbReference type="Rhea" id="RHEA:23176"/>
        <dbReference type="ChEBI" id="CHEBI:30089"/>
        <dbReference type="ChEBI" id="CHEBI:30616"/>
        <dbReference type="ChEBI" id="CHEBI:33019"/>
        <dbReference type="ChEBI" id="CHEBI:57287"/>
        <dbReference type="ChEBI" id="CHEBI:57288"/>
        <dbReference type="ChEBI" id="CHEBI:456215"/>
        <dbReference type="EC" id="6.2.1.1"/>
    </reaction>
</comment>
<protein>
    <recommendedName>
        <fullName evidence="6">Acetyl-coenzyme A synthetase</fullName>
        <shortName evidence="6">AcCoA synthetase</shortName>
        <shortName evidence="6">Acs</shortName>
        <ecNumber evidence="6">6.2.1.1</ecNumber>
    </recommendedName>
    <alternativeName>
        <fullName evidence="6">Acetate--CoA ligase</fullName>
    </alternativeName>
    <alternativeName>
        <fullName evidence="6">Acyl-activating enzyme</fullName>
    </alternativeName>
</protein>
<dbReference type="InterPro" id="IPR032387">
    <property type="entry name" value="ACAS_N"/>
</dbReference>
<dbReference type="AlphaFoldDB" id="A0A517P811"/>
<dbReference type="KEGG" id="acaf:CA12_16060"/>
<dbReference type="FunFam" id="3.40.50.12780:FF:000001">
    <property type="entry name" value="Acetyl-coenzyme A synthetase"/>
    <property type="match status" value="1"/>
</dbReference>